<keyword evidence="4" id="KW-1185">Reference proteome</keyword>
<dbReference type="EMBL" id="CAWVOK010000003">
    <property type="protein sequence ID" value="CAK8162367.1"/>
    <property type="molecule type" value="Genomic_DNA"/>
</dbReference>
<dbReference type="PROSITE" id="PS00061">
    <property type="entry name" value="ADH_SHORT"/>
    <property type="match status" value="1"/>
</dbReference>
<dbReference type="PRINTS" id="PR00080">
    <property type="entry name" value="SDRFAMILY"/>
</dbReference>
<comment type="caution">
    <text evidence="3">The sequence shown here is derived from an EMBL/GenBank/DDBJ whole genome shotgun (WGS) entry which is preliminary data.</text>
</comment>
<name>A0ABP0EUY8_9RICK</name>
<dbReference type="InterPro" id="IPR020904">
    <property type="entry name" value="Sc_DH/Rdtase_CS"/>
</dbReference>
<comment type="similarity">
    <text evidence="1 2">Belongs to the short-chain dehydrogenases/reductases (SDR) family.</text>
</comment>
<evidence type="ECO:0000313" key="3">
    <source>
        <dbReference type="EMBL" id="CAK8162367.1"/>
    </source>
</evidence>
<dbReference type="RefSeq" id="WP_338363355.1">
    <property type="nucleotide sequence ID" value="NZ_CAWVOK010000003.1"/>
</dbReference>
<dbReference type="InterPro" id="IPR002347">
    <property type="entry name" value="SDR_fam"/>
</dbReference>
<dbReference type="Proteomes" id="UP001314181">
    <property type="component" value="Unassembled WGS sequence"/>
</dbReference>
<evidence type="ECO:0000313" key="4">
    <source>
        <dbReference type="Proteomes" id="UP001314181"/>
    </source>
</evidence>
<proteinExistence type="inferred from homology"/>
<accession>A0ABP0EUY8</accession>
<protein>
    <submittedName>
        <fullName evidence="3">Acetoacetyl-CoA reductase</fullName>
        <ecNumber evidence="3">1.1.1.36</ecNumber>
    </submittedName>
</protein>
<dbReference type="Gene3D" id="3.40.50.720">
    <property type="entry name" value="NAD(P)-binding Rossmann-like Domain"/>
    <property type="match status" value="1"/>
</dbReference>
<dbReference type="NCBIfam" id="NF009464">
    <property type="entry name" value="PRK12824.1"/>
    <property type="match status" value="1"/>
</dbReference>
<dbReference type="SUPFAM" id="SSF51735">
    <property type="entry name" value="NAD(P)-binding Rossmann-fold domains"/>
    <property type="match status" value="1"/>
</dbReference>
<dbReference type="PANTHER" id="PTHR42879:SF2">
    <property type="entry name" value="3-OXOACYL-[ACYL-CARRIER-PROTEIN] REDUCTASE FABG"/>
    <property type="match status" value="1"/>
</dbReference>
<dbReference type="InterPro" id="IPR050259">
    <property type="entry name" value="SDR"/>
</dbReference>
<evidence type="ECO:0000256" key="2">
    <source>
        <dbReference type="RuleBase" id="RU000363"/>
    </source>
</evidence>
<dbReference type="PANTHER" id="PTHR42879">
    <property type="entry name" value="3-OXOACYL-(ACYL-CARRIER-PROTEIN) REDUCTASE"/>
    <property type="match status" value="1"/>
</dbReference>
<dbReference type="PRINTS" id="PR00081">
    <property type="entry name" value="GDHRDH"/>
</dbReference>
<reference evidence="3 4" key="1">
    <citation type="submission" date="2024-01" db="EMBL/GenBank/DDBJ databases">
        <authorList>
            <person name="Kunselman E."/>
        </authorList>
    </citation>
    <scope>NUCLEOTIDE SEQUENCE [LARGE SCALE GENOMIC DNA]</scope>
    <source>
        <strain evidence="3">2 abalone samples</strain>
    </source>
</reference>
<dbReference type="InterPro" id="IPR036291">
    <property type="entry name" value="NAD(P)-bd_dom_sf"/>
</dbReference>
<organism evidence="3 4">
    <name type="scientific">Candidatus Xenohaliotis californiensis</name>
    <dbReference type="NCBI Taxonomy" id="84677"/>
    <lineage>
        <taxon>Bacteria</taxon>
        <taxon>Pseudomonadati</taxon>
        <taxon>Pseudomonadota</taxon>
        <taxon>Alphaproteobacteria</taxon>
        <taxon>Rickettsiales</taxon>
        <taxon>Anaplasmataceae</taxon>
        <taxon>Candidatus Xenohaliotis</taxon>
    </lineage>
</organism>
<evidence type="ECO:0000256" key="1">
    <source>
        <dbReference type="ARBA" id="ARBA00006484"/>
    </source>
</evidence>
<gene>
    <name evidence="3" type="primary">phaB</name>
    <name evidence="3" type="ORF">CAXC1_120049</name>
</gene>
<dbReference type="GO" id="GO:0018454">
    <property type="term" value="F:acetoacetyl-CoA reductase activity"/>
    <property type="evidence" value="ECO:0007669"/>
    <property type="project" value="UniProtKB-EC"/>
</dbReference>
<keyword evidence="3" id="KW-0560">Oxidoreductase</keyword>
<dbReference type="EC" id="1.1.1.36" evidence="3"/>
<sequence length="241" mass="26551">MNKKNLAIITGGTSGIGASITKLLKQNNFIAIANYMYNTAEAENFSKKNDIEIFKWDVSNFEECQKNVQIIEKKYNTTTSILINNAGITNDRMMHKMTIEEWESTIRVNLFSCFNMSRAVIQQMRNNEFGRIINISSVNALSGCVGQTNYSASKAGVIGFTKSLALESINKGITVNAIAPGYTDTAMTKKMPVEIIGKIKNLIPAKRLCNPKEIADTMLFLINAPAITGATINVNGGLYMQ</sequence>
<dbReference type="Pfam" id="PF00106">
    <property type="entry name" value="adh_short"/>
    <property type="match status" value="1"/>
</dbReference>